<reference evidence="2 3" key="1">
    <citation type="submission" date="2023-01" db="EMBL/GenBank/DDBJ databases">
        <authorList>
            <person name="Kreplak J."/>
        </authorList>
    </citation>
    <scope>NUCLEOTIDE SEQUENCE [LARGE SCALE GENOMIC DNA]</scope>
</reference>
<evidence type="ECO:0000313" key="3">
    <source>
        <dbReference type="Proteomes" id="UP001157006"/>
    </source>
</evidence>
<protein>
    <submittedName>
        <fullName evidence="2">Uncharacterized protein</fullName>
    </submittedName>
</protein>
<sequence length="101" mass="10922">MAKTHATSASERIDELAQQMSIVLSRLDDIGHRLDETALNTVHSPSPSMTDNNHRPRLKLDVSRFNGGDTHDINKKGGVSSTTQLDDAGSGVGSSPRREVQ</sequence>
<feature type="compositionally biased region" description="Polar residues" evidence="1">
    <location>
        <begin position="38"/>
        <end position="51"/>
    </location>
</feature>
<accession>A0AAV0YP54</accession>
<evidence type="ECO:0000256" key="1">
    <source>
        <dbReference type="SAM" id="MobiDB-lite"/>
    </source>
</evidence>
<proteinExistence type="predicted"/>
<keyword evidence="3" id="KW-1185">Reference proteome</keyword>
<gene>
    <name evidence="2" type="ORF">VFH_I254440</name>
</gene>
<evidence type="ECO:0000313" key="2">
    <source>
        <dbReference type="EMBL" id="CAI8586434.1"/>
    </source>
</evidence>
<feature type="compositionally biased region" description="Basic and acidic residues" evidence="1">
    <location>
        <begin position="52"/>
        <end position="62"/>
    </location>
</feature>
<organism evidence="2 3">
    <name type="scientific">Vicia faba</name>
    <name type="common">Broad bean</name>
    <name type="synonym">Faba vulgaris</name>
    <dbReference type="NCBI Taxonomy" id="3906"/>
    <lineage>
        <taxon>Eukaryota</taxon>
        <taxon>Viridiplantae</taxon>
        <taxon>Streptophyta</taxon>
        <taxon>Embryophyta</taxon>
        <taxon>Tracheophyta</taxon>
        <taxon>Spermatophyta</taxon>
        <taxon>Magnoliopsida</taxon>
        <taxon>eudicotyledons</taxon>
        <taxon>Gunneridae</taxon>
        <taxon>Pentapetalae</taxon>
        <taxon>rosids</taxon>
        <taxon>fabids</taxon>
        <taxon>Fabales</taxon>
        <taxon>Fabaceae</taxon>
        <taxon>Papilionoideae</taxon>
        <taxon>50 kb inversion clade</taxon>
        <taxon>NPAAA clade</taxon>
        <taxon>Hologalegina</taxon>
        <taxon>IRL clade</taxon>
        <taxon>Fabeae</taxon>
        <taxon>Vicia</taxon>
    </lineage>
</organism>
<dbReference type="Proteomes" id="UP001157006">
    <property type="component" value="Chromosome 1L"/>
</dbReference>
<feature type="region of interest" description="Disordered" evidence="1">
    <location>
        <begin position="38"/>
        <end position="101"/>
    </location>
</feature>
<name>A0AAV0YP54_VICFA</name>
<dbReference type="AlphaFoldDB" id="A0AAV0YP54"/>
<dbReference type="EMBL" id="OX451736">
    <property type="protein sequence ID" value="CAI8586434.1"/>
    <property type="molecule type" value="Genomic_DNA"/>
</dbReference>